<keyword evidence="1" id="KW-0812">Transmembrane</keyword>
<dbReference type="Pfam" id="PF01593">
    <property type="entry name" value="Amino_oxidase"/>
    <property type="match status" value="1"/>
</dbReference>
<evidence type="ECO:0000256" key="1">
    <source>
        <dbReference type="SAM" id="Phobius"/>
    </source>
</evidence>
<name>A0A8H3AUV5_9AGAM</name>
<comment type="caution">
    <text evidence="3">The sequence shown here is derived from an EMBL/GenBank/DDBJ whole genome shotgun (WGS) entry which is preliminary data.</text>
</comment>
<keyword evidence="1" id="KW-1133">Transmembrane helix</keyword>
<dbReference type="EMBL" id="CAJMWT010002371">
    <property type="protein sequence ID" value="CAE6441065.1"/>
    <property type="molecule type" value="Genomic_DNA"/>
</dbReference>
<dbReference type="Gene3D" id="1.20.1440.240">
    <property type="match status" value="1"/>
</dbReference>
<dbReference type="AlphaFoldDB" id="A0A8H3AUV5"/>
<feature type="domain" description="Amine oxidase" evidence="2">
    <location>
        <begin position="47"/>
        <end position="428"/>
    </location>
</feature>
<dbReference type="SUPFAM" id="SSF51905">
    <property type="entry name" value="FAD/NAD(P)-binding domain"/>
    <property type="match status" value="1"/>
</dbReference>
<keyword evidence="1" id="KW-0472">Membrane</keyword>
<dbReference type="PANTHER" id="PTHR10742:SF342">
    <property type="entry name" value="AMINE OXIDASE"/>
    <property type="match status" value="1"/>
</dbReference>
<dbReference type="InterPro" id="IPR036188">
    <property type="entry name" value="FAD/NAD-bd_sf"/>
</dbReference>
<protein>
    <recommendedName>
        <fullName evidence="2">Amine oxidase domain-containing protein</fullName>
    </recommendedName>
</protein>
<accession>A0A8H3AUV5</accession>
<sequence>MKLNPRKHHALSLLNHHHETLNSIPPVQPHIRPANSVVNIGIIGAGLSGLYVALMLEYLQDPKFDYELLEANPDRIGGRMYTHRFSSSKHDYYDVGAMRFPLIPWMQPAFDLMTYLGITLESGLLAPFIASDQLDNNILLFNNQILSRKELNESQQATPPEYDPFRTGIVELKDSPGKIIDDQFLEFKKQLVEDWDKGWSNLMKYDSWTARQYMLFGSPLPLTLNLISYLEMVYGSNFTGIYDHALPEIVLDVMNFEHEAPIEWFRIEGGADILVLRAASMLSHKAKCGKRVTSISPAKCTGHEFPTGIELTINGVEKFKYSHVISTLPFTCLSLVDTSNCNLSWSIDTAFRSLKYIESVKIAIKFTERWWEKLPKKQLGGESTTDKPMHTVVYPSYGIGGSSAVLIVGYAWGQSAARIGPMVHGDKVQQCFLNTILRDLTEMHDIRDSMTGNIDYSILPGLMVDHHAWDWGNSEFSIGTVTFLVYKRCYPD</sequence>
<dbReference type="GO" id="GO:0001716">
    <property type="term" value="F:L-amino-acid oxidase activity"/>
    <property type="evidence" value="ECO:0007669"/>
    <property type="project" value="TreeGrafter"/>
</dbReference>
<dbReference type="Gene3D" id="3.90.660.10">
    <property type="match status" value="1"/>
</dbReference>
<feature type="transmembrane region" description="Helical" evidence="1">
    <location>
        <begin position="37"/>
        <end position="56"/>
    </location>
</feature>
<dbReference type="SUPFAM" id="SSF54373">
    <property type="entry name" value="FAD-linked reductases, C-terminal domain"/>
    <property type="match status" value="1"/>
</dbReference>
<evidence type="ECO:0000259" key="2">
    <source>
        <dbReference type="Pfam" id="PF01593"/>
    </source>
</evidence>
<evidence type="ECO:0000313" key="3">
    <source>
        <dbReference type="EMBL" id="CAE6441065.1"/>
    </source>
</evidence>
<gene>
    <name evidence="3" type="ORF">RDB_LOCUS75436</name>
</gene>
<dbReference type="Proteomes" id="UP000663843">
    <property type="component" value="Unassembled WGS sequence"/>
</dbReference>
<dbReference type="InterPro" id="IPR002937">
    <property type="entry name" value="Amino_oxidase"/>
</dbReference>
<evidence type="ECO:0000313" key="4">
    <source>
        <dbReference type="Proteomes" id="UP000663843"/>
    </source>
</evidence>
<proteinExistence type="predicted"/>
<reference evidence="3" key="1">
    <citation type="submission" date="2021-01" db="EMBL/GenBank/DDBJ databases">
        <authorList>
            <person name="Kaushik A."/>
        </authorList>
    </citation>
    <scope>NUCLEOTIDE SEQUENCE</scope>
    <source>
        <strain evidence="3">AG2-2IIIB</strain>
    </source>
</reference>
<dbReference type="GO" id="GO:0009063">
    <property type="term" value="P:amino acid catabolic process"/>
    <property type="evidence" value="ECO:0007669"/>
    <property type="project" value="TreeGrafter"/>
</dbReference>
<dbReference type="PANTHER" id="PTHR10742">
    <property type="entry name" value="FLAVIN MONOAMINE OXIDASE"/>
    <property type="match status" value="1"/>
</dbReference>
<dbReference type="InterPro" id="IPR050281">
    <property type="entry name" value="Flavin_monoamine_oxidase"/>
</dbReference>
<organism evidence="3 4">
    <name type="scientific">Rhizoctonia solani</name>
    <dbReference type="NCBI Taxonomy" id="456999"/>
    <lineage>
        <taxon>Eukaryota</taxon>
        <taxon>Fungi</taxon>
        <taxon>Dikarya</taxon>
        <taxon>Basidiomycota</taxon>
        <taxon>Agaricomycotina</taxon>
        <taxon>Agaricomycetes</taxon>
        <taxon>Cantharellales</taxon>
        <taxon>Ceratobasidiaceae</taxon>
        <taxon>Rhizoctonia</taxon>
    </lineage>
</organism>
<dbReference type="Gene3D" id="3.50.50.60">
    <property type="entry name" value="FAD/NAD(P)-binding domain"/>
    <property type="match status" value="1"/>
</dbReference>